<evidence type="ECO:0000313" key="3">
    <source>
        <dbReference type="Proteomes" id="UP000284189"/>
    </source>
</evidence>
<evidence type="ECO:0008006" key="4">
    <source>
        <dbReference type="Google" id="ProtNLM"/>
    </source>
</evidence>
<gene>
    <name evidence="2" type="ORF">D2U88_05730</name>
</gene>
<dbReference type="AlphaFoldDB" id="A0A418N965"/>
<keyword evidence="1" id="KW-0472">Membrane</keyword>
<comment type="caution">
    <text evidence="2">The sequence shown here is derived from an EMBL/GenBank/DDBJ whole genome shotgun (WGS) entry which is preliminary data.</text>
</comment>
<keyword evidence="1" id="KW-0812">Transmembrane</keyword>
<name>A0A418N965_9FLAO</name>
<feature type="transmembrane region" description="Helical" evidence="1">
    <location>
        <begin position="15"/>
        <end position="34"/>
    </location>
</feature>
<proteinExistence type="predicted"/>
<evidence type="ECO:0000313" key="2">
    <source>
        <dbReference type="EMBL" id="RIV71955.1"/>
    </source>
</evidence>
<keyword evidence="1" id="KW-1133">Transmembrane helix</keyword>
<accession>A0A418N965</accession>
<reference evidence="2 3" key="1">
    <citation type="submission" date="2018-08" db="EMBL/GenBank/DDBJ databases">
        <title>Proposal of Muricauda 72 sp.nov. and Muricauda NH166 sp.nov., isolated from seawater.</title>
        <authorList>
            <person name="Cheng H."/>
            <person name="Wu Y.-H."/>
            <person name="Guo L.-L."/>
            <person name="Xu X.-W."/>
        </authorList>
    </citation>
    <scope>NUCLEOTIDE SEQUENCE [LARGE SCALE GENOMIC DNA]</scope>
    <source>
        <strain evidence="2 3">NH166</strain>
    </source>
</reference>
<dbReference type="Proteomes" id="UP000284189">
    <property type="component" value="Unassembled WGS sequence"/>
</dbReference>
<protein>
    <recommendedName>
        <fullName evidence="4">Peptidase MA-like domain-containing protein</fullName>
    </recommendedName>
</protein>
<dbReference type="EMBL" id="QXFJ01000015">
    <property type="protein sequence ID" value="RIV71955.1"/>
    <property type="molecule type" value="Genomic_DNA"/>
</dbReference>
<sequence>MFEKGQIGYDMKKQYSFLLLSVLLIPILLGWTLIDNKWMVEEQNGYSLYYTAMDKQNIIEYTIYFQVGKTTVEEFFQSPFKNNFSIYIHPSRSSLDSTWQKDWNMPDFKSQCWMVASGVSNKLDIISPKKWDSLACEHSYTDSIKTQHLITHELVHVFHGQQNKSPDFSNVTGIDWFVEGLAVYTSGQCDSIRISEVKKALSENNIPETLDEFWTGNLKYGLSGTVVWYLDEKFGREKLISLLKFNTIQELLNALNTTESEIIYGWKESLKNL</sequence>
<evidence type="ECO:0000256" key="1">
    <source>
        <dbReference type="SAM" id="Phobius"/>
    </source>
</evidence>
<organism evidence="2 3">
    <name type="scientific">Flagellimonas aequoris</name>
    <dbReference type="NCBI Taxonomy" id="2306997"/>
    <lineage>
        <taxon>Bacteria</taxon>
        <taxon>Pseudomonadati</taxon>
        <taxon>Bacteroidota</taxon>
        <taxon>Flavobacteriia</taxon>
        <taxon>Flavobacteriales</taxon>
        <taxon>Flavobacteriaceae</taxon>
        <taxon>Flagellimonas</taxon>
    </lineage>
</organism>